<evidence type="ECO:0000313" key="3">
    <source>
        <dbReference type="Proteomes" id="UP000183275"/>
    </source>
</evidence>
<dbReference type="eggNOG" id="arCOG03051">
    <property type="taxonomic scope" value="Archaea"/>
</dbReference>
<dbReference type="Gene3D" id="3.40.50.620">
    <property type="entry name" value="HUPs"/>
    <property type="match status" value="1"/>
</dbReference>
<feature type="domain" description="UspA" evidence="1">
    <location>
        <begin position="4"/>
        <end position="127"/>
    </location>
</feature>
<dbReference type="OrthoDB" id="157454at2157"/>
<protein>
    <submittedName>
        <fullName evidence="2">Universal stress protein family protein</fullName>
    </submittedName>
</protein>
<dbReference type="AlphaFoldDB" id="A0A1I0M476"/>
<dbReference type="InterPro" id="IPR006016">
    <property type="entry name" value="UspA"/>
</dbReference>
<evidence type="ECO:0000313" key="2">
    <source>
        <dbReference type="EMBL" id="SEV82764.1"/>
    </source>
</evidence>
<reference evidence="3" key="1">
    <citation type="submission" date="2016-10" db="EMBL/GenBank/DDBJ databases">
        <authorList>
            <person name="Varghese N."/>
        </authorList>
    </citation>
    <scope>NUCLEOTIDE SEQUENCE [LARGE SCALE GENOMIC DNA]</scope>
    <source>
        <strain evidence="3">CGMCC 1.12284</strain>
    </source>
</reference>
<dbReference type="RefSeq" id="WP_049991053.1">
    <property type="nucleotide sequence ID" value="NZ_FOIS01000001.1"/>
</dbReference>
<keyword evidence="3" id="KW-1185">Reference proteome</keyword>
<dbReference type="Pfam" id="PF00582">
    <property type="entry name" value="Usp"/>
    <property type="match status" value="1"/>
</dbReference>
<dbReference type="EMBL" id="FOIS01000001">
    <property type="protein sequence ID" value="SEV82764.1"/>
    <property type="molecule type" value="Genomic_DNA"/>
</dbReference>
<organism evidence="2 3">
    <name type="scientific">Natrinema salifodinae</name>
    <dbReference type="NCBI Taxonomy" id="1202768"/>
    <lineage>
        <taxon>Archaea</taxon>
        <taxon>Methanobacteriati</taxon>
        <taxon>Methanobacteriota</taxon>
        <taxon>Stenosarchaea group</taxon>
        <taxon>Halobacteria</taxon>
        <taxon>Halobacteriales</taxon>
        <taxon>Natrialbaceae</taxon>
        <taxon>Natrinema</taxon>
    </lineage>
</organism>
<accession>A0A1I0M476</accession>
<dbReference type="Proteomes" id="UP000183275">
    <property type="component" value="Unassembled WGS sequence"/>
</dbReference>
<gene>
    <name evidence="2" type="ORF">SAMN05216285_0405</name>
</gene>
<sequence length="131" mass="13448">MHYLVGTDSIHTTASICDYLGERATATDAVTVVAVAPSDDPTARRDAEEALTVAPVRLATVGDVETELREGEGSPADVLRAAAADSDADEFVIGSRGGDPDAAATRDLGSTARELLAAADRPVVVVPGPEF</sequence>
<name>A0A1I0M476_9EURY</name>
<dbReference type="SUPFAM" id="SSF52402">
    <property type="entry name" value="Adenine nucleotide alpha hydrolases-like"/>
    <property type="match status" value="1"/>
</dbReference>
<proteinExistence type="predicted"/>
<dbReference type="InterPro" id="IPR014729">
    <property type="entry name" value="Rossmann-like_a/b/a_fold"/>
</dbReference>
<evidence type="ECO:0000259" key="1">
    <source>
        <dbReference type="Pfam" id="PF00582"/>
    </source>
</evidence>